<accession>A0ABU2NQ37</accession>
<keyword evidence="4" id="KW-1185">Reference proteome</keyword>
<evidence type="ECO:0000256" key="1">
    <source>
        <dbReference type="SAM" id="MobiDB-lite"/>
    </source>
</evidence>
<comment type="caution">
    <text evidence="3">The sequence shown here is derived from an EMBL/GenBank/DDBJ whole genome shotgun (WGS) entry which is preliminary data.</text>
</comment>
<dbReference type="PANTHER" id="PTHR22642:SF2">
    <property type="entry name" value="PROTEIN LONG AFTER FAR-RED 3"/>
    <property type="match status" value="1"/>
</dbReference>
<evidence type="ECO:0000259" key="2">
    <source>
        <dbReference type="Pfam" id="PF07969"/>
    </source>
</evidence>
<dbReference type="RefSeq" id="WP_311672909.1">
    <property type="nucleotide sequence ID" value="NZ_JAVREQ010000007.1"/>
</dbReference>
<sequence length="567" mass="59912">MLDLKLTDACIRTVDDARPHARTLGVLGDVVVGLDEAVAHLPARTVLDCGGATVVPGFGDAHNHMAWFGQSLDQLDLTAARTTEDVYGAVARKAAGLPSDGWVVGSGYDDTVMGAHPHREALDRAGGGRPVWLTHRSGHMCTVSSDVLRRCGVLDGTAAEPAGGVVVRRPDGDPTGLLQERAQSLVTALVMPYPVEELAGAIGRASAVYAAEGLTHVTEAGIGAGLIGRSPAEAAAYQLARERGTLRTRVELMTAADNLHPLGAHTDDGITAGIDLGLRTGFGDAWLRLGPMKIWLDGSLVGRTAALTEAACGHPHAGGVYQDEPEDMRRLIVEAHRSGWRVAAHAIGDEAVDLALDAFEEAQRDAPRPGVRHRVEHSAVVRPDQLKRYASLGVVPVPQAHFLHAIGDTMADALGPARVDWLYRHGTFLRHGLRVPGSSDRPVAPGAPLLGMQSMVERLSRDGRVLGADDRVTAEQALRAYTLDAAWAGHDEQRRGSLSPGKLADFVLLADDPVRTESSRIGAIDVLATFVAGRCVHGADVLEQRTTPAGTVPVTGGQAPQQARSTR</sequence>
<name>A0ABU2NQ37_9ACTN</name>
<dbReference type="SUPFAM" id="SSF51556">
    <property type="entry name" value="Metallo-dependent hydrolases"/>
    <property type="match status" value="1"/>
</dbReference>
<dbReference type="Gene3D" id="3.20.20.140">
    <property type="entry name" value="Metal-dependent hydrolases"/>
    <property type="match status" value="1"/>
</dbReference>
<dbReference type="InterPro" id="IPR033932">
    <property type="entry name" value="YtcJ-like"/>
</dbReference>
<evidence type="ECO:0000313" key="3">
    <source>
        <dbReference type="EMBL" id="MDT0379096.1"/>
    </source>
</evidence>
<dbReference type="GO" id="GO:0016787">
    <property type="term" value="F:hydrolase activity"/>
    <property type="evidence" value="ECO:0007669"/>
    <property type="project" value="UniProtKB-KW"/>
</dbReference>
<keyword evidence="3" id="KW-0378">Hydrolase</keyword>
<protein>
    <submittedName>
        <fullName evidence="3">Amidohydrolase</fullName>
        <ecNumber evidence="3">3.5.-.-</ecNumber>
    </submittedName>
</protein>
<dbReference type="Proteomes" id="UP001183414">
    <property type="component" value="Unassembled WGS sequence"/>
</dbReference>
<dbReference type="InterPro" id="IPR032466">
    <property type="entry name" value="Metal_Hydrolase"/>
</dbReference>
<dbReference type="EC" id="3.5.-.-" evidence="3"/>
<feature type="compositionally biased region" description="Low complexity" evidence="1">
    <location>
        <begin position="547"/>
        <end position="557"/>
    </location>
</feature>
<reference evidence="4" key="1">
    <citation type="submission" date="2023-07" db="EMBL/GenBank/DDBJ databases">
        <title>30 novel species of actinomycetes from the DSMZ collection.</title>
        <authorList>
            <person name="Nouioui I."/>
        </authorList>
    </citation>
    <scope>NUCLEOTIDE SEQUENCE [LARGE SCALE GENOMIC DNA]</scope>
    <source>
        <strain evidence="4">DSM 42041</strain>
    </source>
</reference>
<dbReference type="Gene3D" id="3.10.310.70">
    <property type="match status" value="1"/>
</dbReference>
<proteinExistence type="predicted"/>
<evidence type="ECO:0000313" key="4">
    <source>
        <dbReference type="Proteomes" id="UP001183414"/>
    </source>
</evidence>
<dbReference type="CDD" id="cd01300">
    <property type="entry name" value="YtcJ_like"/>
    <property type="match status" value="1"/>
</dbReference>
<dbReference type="EMBL" id="JAVREQ010000007">
    <property type="protein sequence ID" value="MDT0379096.1"/>
    <property type="molecule type" value="Genomic_DNA"/>
</dbReference>
<dbReference type="InterPro" id="IPR011059">
    <property type="entry name" value="Metal-dep_hydrolase_composite"/>
</dbReference>
<gene>
    <name evidence="3" type="ORF">RM572_09965</name>
</gene>
<dbReference type="SUPFAM" id="SSF51338">
    <property type="entry name" value="Composite domain of metallo-dependent hydrolases"/>
    <property type="match status" value="1"/>
</dbReference>
<dbReference type="Gene3D" id="2.30.40.10">
    <property type="entry name" value="Urease, subunit C, domain 1"/>
    <property type="match status" value="1"/>
</dbReference>
<feature type="region of interest" description="Disordered" evidence="1">
    <location>
        <begin position="547"/>
        <end position="567"/>
    </location>
</feature>
<dbReference type="Pfam" id="PF07969">
    <property type="entry name" value="Amidohydro_3"/>
    <property type="match status" value="1"/>
</dbReference>
<dbReference type="InterPro" id="IPR013108">
    <property type="entry name" value="Amidohydro_3"/>
</dbReference>
<feature type="domain" description="Amidohydrolase 3" evidence="2">
    <location>
        <begin position="46"/>
        <end position="537"/>
    </location>
</feature>
<dbReference type="PANTHER" id="PTHR22642">
    <property type="entry name" value="IMIDAZOLONEPROPIONASE"/>
    <property type="match status" value="1"/>
</dbReference>
<organism evidence="3 4">
    <name type="scientific">Streptomyces hazeniae</name>
    <dbReference type="NCBI Taxonomy" id="3075538"/>
    <lineage>
        <taxon>Bacteria</taxon>
        <taxon>Bacillati</taxon>
        <taxon>Actinomycetota</taxon>
        <taxon>Actinomycetes</taxon>
        <taxon>Kitasatosporales</taxon>
        <taxon>Streptomycetaceae</taxon>
        <taxon>Streptomyces</taxon>
    </lineage>
</organism>
<feature type="compositionally biased region" description="Polar residues" evidence="1">
    <location>
        <begin position="558"/>
        <end position="567"/>
    </location>
</feature>